<evidence type="ECO:0000313" key="8">
    <source>
        <dbReference type="Proteomes" id="UP001523262"/>
    </source>
</evidence>
<comment type="subcellular location">
    <subcellularLocation>
        <location evidence="1">Cell membrane</location>
        <topology evidence="1">Multi-pass membrane protein</topology>
    </subcellularLocation>
</comment>
<dbReference type="PANTHER" id="PTHR43791:SF36">
    <property type="entry name" value="TRANSPORTER, PUTATIVE (AFU_ORTHOLOGUE AFUA_6G08340)-RELATED"/>
    <property type="match status" value="1"/>
</dbReference>
<evidence type="ECO:0000256" key="6">
    <source>
        <dbReference type="SAM" id="Phobius"/>
    </source>
</evidence>
<keyword evidence="3 6" id="KW-0812">Transmembrane</keyword>
<dbReference type="EMBL" id="JAMQCR010000001">
    <property type="protein sequence ID" value="MCM2532480.1"/>
    <property type="molecule type" value="Genomic_DNA"/>
</dbReference>
<organism evidence="7 8">
    <name type="scientific">Neobacillus pocheonensis</name>
    <dbReference type="NCBI Taxonomy" id="363869"/>
    <lineage>
        <taxon>Bacteria</taxon>
        <taxon>Bacillati</taxon>
        <taxon>Bacillota</taxon>
        <taxon>Bacilli</taxon>
        <taxon>Bacillales</taxon>
        <taxon>Bacillaceae</taxon>
        <taxon>Neobacillus</taxon>
    </lineage>
</organism>
<feature type="transmembrane region" description="Helical" evidence="6">
    <location>
        <begin position="66"/>
        <end position="87"/>
    </location>
</feature>
<keyword evidence="8" id="KW-1185">Reference proteome</keyword>
<name>A0ABT0WAH5_9BACI</name>
<sequence length="183" mass="20705">MFILEGAPAFLMGIVTYFYLTERPENAEWLTIEQKKWLISALREERESKKNVKNLSTLKAMSDPKVLFLSFIYFVYQTGSLGVGYWMPQIIKGFSKTVTNTQIGLIAMIPYIVATIGMIYWSRRSDVKGERRMHSAIPLLVAGIGLIGAGITKNPYLSIALISISLTGMYSFKSPFWPCLHCF</sequence>
<dbReference type="Pfam" id="PF07690">
    <property type="entry name" value="MFS_1"/>
    <property type="match status" value="1"/>
</dbReference>
<evidence type="ECO:0000256" key="2">
    <source>
        <dbReference type="ARBA" id="ARBA00022448"/>
    </source>
</evidence>
<evidence type="ECO:0000256" key="3">
    <source>
        <dbReference type="ARBA" id="ARBA00022692"/>
    </source>
</evidence>
<gene>
    <name evidence="7" type="ORF">NDK43_08895</name>
</gene>
<dbReference type="InterPro" id="IPR011701">
    <property type="entry name" value="MFS"/>
</dbReference>
<dbReference type="PANTHER" id="PTHR43791">
    <property type="entry name" value="PERMEASE-RELATED"/>
    <property type="match status" value="1"/>
</dbReference>
<dbReference type="InterPro" id="IPR036259">
    <property type="entry name" value="MFS_trans_sf"/>
</dbReference>
<protein>
    <submittedName>
        <fullName evidence="7">MFS transporter</fullName>
    </submittedName>
</protein>
<keyword evidence="5 6" id="KW-0472">Membrane</keyword>
<evidence type="ECO:0000256" key="5">
    <source>
        <dbReference type="ARBA" id="ARBA00023136"/>
    </source>
</evidence>
<evidence type="ECO:0000313" key="7">
    <source>
        <dbReference type="EMBL" id="MCM2532480.1"/>
    </source>
</evidence>
<dbReference type="SUPFAM" id="SSF103473">
    <property type="entry name" value="MFS general substrate transporter"/>
    <property type="match status" value="1"/>
</dbReference>
<keyword evidence="2" id="KW-0813">Transport</keyword>
<evidence type="ECO:0000256" key="4">
    <source>
        <dbReference type="ARBA" id="ARBA00022989"/>
    </source>
</evidence>
<feature type="transmembrane region" description="Helical" evidence="6">
    <location>
        <begin position="133"/>
        <end position="150"/>
    </location>
</feature>
<reference evidence="7 8" key="1">
    <citation type="submission" date="2022-06" db="EMBL/GenBank/DDBJ databases">
        <authorList>
            <person name="Jeon C.O."/>
        </authorList>
    </citation>
    <scope>NUCLEOTIDE SEQUENCE [LARGE SCALE GENOMIC DNA]</scope>
    <source>
        <strain evidence="7 8">KCTC 13943</strain>
    </source>
</reference>
<comment type="caution">
    <text evidence="7">The sequence shown here is derived from an EMBL/GenBank/DDBJ whole genome shotgun (WGS) entry which is preliminary data.</text>
</comment>
<dbReference type="Gene3D" id="1.20.1250.20">
    <property type="entry name" value="MFS general substrate transporter like domains"/>
    <property type="match status" value="1"/>
</dbReference>
<accession>A0ABT0WAH5</accession>
<dbReference type="Proteomes" id="UP001523262">
    <property type="component" value="Unassembled WGS sequence"/>
</dbReference>
<keyword evidence="4 6" id="KW-1133">Transmembrane helix</keyword>
<feature type="transmembrane region" description="Helical" evidence="6">
    <location>
        <begin position="102"/>
        <end position="121"/>
    </location>
</feature>
<proteinExistence type="predicted"/>
<evidence type="ECO:0000256" key="1">
    <source>
        <dbReference type="ARBA" id="ARBA00004651"/>
    </source>
</evidence>